<evidence type="ECO:0000313" key="3">
    <source>
        <dbReference type="Proteomes" id="UP000620124"/>
    </source>
</evidence>
<evidence type="ECO:0000256" key="1">
    <source>
        <dbReference type="SAM" id="SignalP"/>
    </source>
</evidence>
<accession>A0A8H7CEL4</accession>
<gene>
    <name evidence="2" type="ORF">MVEN_02269700</name>
</gene>
<evidence type="ECO:0000313" key="2">
    <source>
        <dbReference type="EMBL" id="KAF7334405.1"/>
    </source>
</evidence>
<sequence length="181" mass="20286">MLSKILVTGLCSLFALQAVTASQLQTPLDASHGSRIEPALQSGFYEIHNKAYDGQLAAFHRDELIVVLNNATVPKKPNFGKWKVKEVAPELYSISNVGLGLGLSFNADNFITAETSDVLFNIKDAGNKTFEISLNPEGLEEDEDQLFWTQYSFCEAEVHLDPAFDGEEQMLQRWEFRPWSL</sequence>
<dbReference type="AlphaFoldDB" id="A0A8H7CEL4"/>
<dbReference type="OrthoDB" id="3054582at2759"/>
<keyword evidence="1" id="KW-0732">Signal</keyword>
<dbReference type="Proteomes" id="UP000620124">
    <property type="component" value="Unassembled WGS sequence"/>
</dbReference>
<comment type="caution">
    <text evidence="2">The sequence shown here is derived from an EMBL/GenBank/DDBJ whole genome shotgun (WGS) entry which is preliminary data.</text>
</comment>
<protein>
    <submittedName>
        <fullName evidence="2">Uncharacterized protein</fullName>
    </submittedName>
</protein>
<keyword evidence="3" id="KW-1185">Reference proteome</keyword>
<organism evidence="2 3">
    <name type="scientific">Mycena venus</name>
    <dbReference type="NCBI Taxonomy" id="2733690"/>
    <lineage>
        <taxon>Eukaryota</taxon>
        <taxon>Fungi</taxon>
        <taxon>Dikarya</taxon>
        <taxon>Basidiomycota</taxon>
        <taxon>Agaricomycotina</taxon>
        <taxon>Agaricomycetes</taxon>
        <taxon>Agaricomycetidae</taxon>
        <taxon>Agaricales</taxon>
        <taxon>Marasmiineae</taxon>
        <taxon>Mycenaceae</taxon>
        <taxon>Mycena</taxon>
    </lineage>
</organism>
<feature type="chain" id="PRO_5034740101" evidence="1">
    <location>
        <begin position="22"/>
        <end position="181"/>
    </location>
</feature>
<feature type="signal peptide" evidence="1">
    <location>
        <begin position="1"/>
        <end position="21"/>
    </location>
</feature>
<name>A0A8H7CEL4_9AGAR</name>
<proteinExistence type="predicted"/>
<dbReference type="EMBL" id="JACAZI010000026">
    <property type="protein sequence ID" value="KAF7334405.1"/>
    <property type="molecule type" value="Genomic_DNA"/>
</dbReference>
<reference evidence="2" key="1">
    <citation type="submission" date="2020-05" db="EMBL/GenBank/DDBJ databases">
        <title>Mycena genomes resolve the evolution of fungal bioluminescence.</title>
        <authorList>
            <person name="Tsai I.J."/>
        </authorList>
    </citation>
    <scope>NUCLEOTIDE SEQUENCE</scope>
    <source>
        <strain evidence="2">CCC161011</strain>
    </source>
</reference>